<reference evidence="18 19" key="1">
    <citation type="submission" date="2019-06" db="EMBL/GenBank/DDBJ databases">
        <title>Saccharibacillus brassicae sp. nov., an endophytic bacterium isolated from Chinese cabbage seeds (Brassica pekinensis).</title>
        <authorList>
            <person name="Jiang L."/>
            <person name="Lee J."/>
            <person name="Kim S.W."/>
        </authorList>
    </citation>
    <scope>NUCLEOTIDE SEQUENCE [LARGE SCALE GENOMIC DNA]</scope>
    <source>
        <strain evidence="19">KCTC 43072 / ATSA2</strain>
    </source>
</reference>
<dbReference type="Pfam" id="PF08447">
    <property type="entry name" value="PAS_3"/>
    <property type="match status" value="2"/>
</dbReference>
<dbReference type="SUPFAM" id="SSF47384">
    <property type="entry name" value="Homodimeric domain of signal transducing histidine kinase"/>
    <property type="match status" value="1"/>
</dbReference>
<dbReference type="FunFam" id="1.10.287.130:FF:000002">
    <property type="entry name" value="Two-component osmosensing histidine kinase"/>
    <property type="match status" value="1"/>
</dbReference>
<dbReference type="InterPro" id="IPR013655">
    <property type="entry name" value="PAS_fold_3"/>
</dbReference>
<dbReference type="InterPro" id="IPR005467">
    <property type="entry name" value="His_kinase_dom"/>
</dbReference>
<evidence type="ECO:0000256" key="4">
    <source>
        <dbReference type="ARBA" id="ARBA00022553"/>
    </source>
</evidence>
<feature type="domain" description="PAC" evidence="17">
    <location>
        <begin position="208"/>
        <end position="260"/>
    </location>
</feature>
<dbReference type="PRINTS" id="PR00344">
    <property type="entry name" value="BCTRLSENSOR"/>
</dbReference>
<dbReference type="PROSITE" id="PS50110">
    <property type="entry name" value="RESPONSE_REGULATORY"/>
    <property type="match status" value="1"/>
</dbReference>
<dbReference type="FunFam" id="3.30.565.10:FF:000010">
    <property type="entry name" value="Sensor histidine kinase RcsC"/>
    <property type="match status" value="1"/>
</dbReference>
<evidence type="ECO:0000256" key="2">
    <source>
        <dbReference type="ARBA" id="ARBA00006402"/>
    </source>
</evidence>
<dbReference type="Pfam" id="PF08448">
    <property type="entry name" value="PAS_4"/>
    <property type="match status" value="1"/>
</dbReference>
<dbReference type="InterPro" id="IPR000700">
    <property type="entry name" value="PAS-assoc_C"/>
</dbReference>
<dbReference type="SUPFAM" id="SSF52172">
    <property type="entry name" value="CheY-like"/>
    <property type="match status" value="1"/>
</dbReference>
<dbReference type="SMART" id="SM00448">
    <property type="entry name" value="REC"/>
    <property type="match status" value="1"/>
</dbReference>
<keyword evidence="8" id="KW-0067">ATP-binding</keyword>
<dbReference type="Gene3D" id="1.10.287.130">
    <property type="match status" value="1"/>
</dbReference>
<evidence type="ECO:0000259" key="14">
    <source>
        <dbReference type="PROSITE" id="PS50109"/>
    </source>
</evidence>
<dbReference type="Pfam" id="PF00512">
    <property type="entry name" value="HisKA"/>
    <property type="match status" value="1"/>
</dbReference>
<dbReference type="EC" id="2.7.13.3" evidence="3"/>
<feature type="domain" description="Response regulatory" evidence="15">
    <location>
        <begin position="917"/>
        <end position="1034"/>
    </location>
</feature>
<keyword evidence="19" id="KW-1185">Reference proteome</keyword>
<dbReference type="OrthoDB" id="9760839at2"/>
<evidence type="ECO:0000259" key="15">
    <source>
        <dbReference type="PROSITE" id="PS50110"/>
    </source>
</evidence>
<feature type="domain" description="PAS" evidence="16">
    <location>
        <begin position="10"/>
        <end position="55"/>
    </location>
</feature>
<dbReference type="CDD" id="cd17546">
    <property type="entry name" value="REC_hyHK_CKI1_RcsC-like"/>
    <property type="match status" value="1"/>
</dbReference>
<feature type="domain" description="PAS" evidence="16">
    <location>
        <begin position="138"/>
        <end position="198"/>
    </location>
</feature>
<dbReference type="InterPro" id="IPR035965">
    <property type="entry name" value="PAS-like_dom_sf"/>
</dbReference>
<evidence type="ECO:0000256" key="3">
    <source>
        <dbReference type="ARBA" id="ARBA00012438"/>
    </source>
</evidence>
<dbReference type="Gene3D" id="2.10.70.100">
    <property type="match status" value="1"/>
</dbReference>
<keyword evidence="4 13" id="KW-0597">Phosphoprotein</keyword>
<feature type="domain" description="PAS" evidence="16">
    <location>
        <begin position="383"/>
        <end position="453"/>
    </location>
</feature>
<dbReference type="CDD" id="cd00082">
    <property type="entry name" value="HisKA"/>
    <property type="match status" value="1"/>
</dbReference>
<feature type="domain" description="Histidine kinase" evidence="14">
    <location>
        <begin position="651"/>
        <end position="876"/>
    </location>
</feature>
<dbReference type="KEGG" id="saca:FFV09_01465"/>
<feature type="domain" description="PAC" evidence="17">
    <location>
        <begin position="455"/>
        <end position="506"/>
    </location>
</feature>
<dbReference type="Proteomes" id="UP000316968">
    <property type="component" value="Chromosome"/>
</dbReference>
<evidence type="ECO:0000256" key="11">
    <source>
        <dbReference type="ARBA" id="ARBA00068150"/>
    </source>
</evidence>
<dbReference type="InterPro" id="IPR004358">
    <property type="entry name" value="Sig_transdc_His_kin-like_C"/>
</dbReference>
<feature type="modified residue" description="4-aspartylphosphate" evidence="13">
    <location>
        <position position="966"/>
    </location>
</feature>
<keyword evidence="7" id="KW-0418">Kinase</keyword>
<dbReference type="PROSITE" id="PS50112">
    <property type="entry name" value="PAS"/>
    <property type="match status" value="4"/>
</dbReference>
<dbReference type="Gene3D" id="3.30.565.10">
    <property type="entry name" value="Histidine kinase-like ATPase, C-terminal domain"/>
    <property type="match status" value="1"/>
</dbReference>
<evidence type="ECO:0000256" key="5">
    <source>
        <dbReference type="ARBA" id="ARBA00022679"/>
    </source>
</evidence>
<dbReference type="PROSITE" id="PS50113">
    <property type="entry name" value="PAC"/>
    <property type="match status" value="2"/>
</dbReference>
<protein>
    <recommendedName>
        <fullName evidence="12">Circadian input-output histidine kinase CikA</fullName>
        <ecNumber evidence="3">2.7.13.3</ecNumber>
    </recommendedName>
    <alternativeName>
        <fullName evidence="11">Sensory/regulatory protein RpfC</fullName>
    </alternativeName>
</protein>
<keyword evidence="6" id="KW-0547">Nucleotide-binding</keyword>
<dbReference type="InterPro" id="IPR011006">
    <property type="entry name" value="CheY-like_superfamily"/>
</dbReference>
<dbReference type="InterPro" id="IPR001610">
    <property type="entry name" value="PAC"/>
</dbReference>
<comment type="catalytic activity">
    <reaction evidence="1">
        <text>ATP + protein L-histidine = ADP + protein N-phospho-L-histidine.</text>
        <dbReference type="EC" id="2.7.13.3"/>
    </reaction>
</comment>
<dbReference type="EMBL" id="CP041217">
    <property type="protein sequence ID" value="QDH19643.1"/>
    <property type="molecule type" value="Genomic_DNA"/>
</dbReference>
<dbReference type="Pfam" id="PF00989">
    <property type="entry name" value="PAS"/>
    <property type="match status" value="1"/>
</dbReference>
<dbReference type="NCBIfam" id="TIGR00229">
    <property type="entry name" value="sensory_box"/>
    <property type="match status" value="4"/>
</dbReference>
<dbReference type="SUPFAM" id="SSF55785">
    <property type="entry name" value="PYP-like sensor domain (PAS domain)"/>
    <property type="match status" value="5"/>
</dbReference>
<feature type="domain" description="PAS" evidence="16">
    <location>
        <begin position="514"/>
        <end position="551"/>
    </location>
</feature>
<dbReference type="Pfam" id="PF00072">
    <property type="entry name" value="Response_reg"/>
    <property type="match status" value="1"/>
</dbReference>
<dbReference type="InterPro" id="IPR013656">
    <property type="entry name" value="PAS_4"/>
</dbReference>
<dbReference type="SMART" id="SM00086">
    <property type="entry name" value="PAC"/>
    <property type="match status" value="5"/>
</dbReference>
<dbReference type="InterPro" id="IPR001789">
    <property type="entry name" value="Sig_transdc_resp-reg_receiver"/>
</dbReference>
<dbReference type="InterPro" id="IPR003594">
    <property type="entry name" value="HATPase_dom"/>
</dbReference>
<gene>
    <name evidence="18" type="ORF">FFV09_01465</name>
</gene>
<dbReference type="PANTHER" id="PTHR43047:SF64">
    <property type="entry name" value="HISTIDINE KINASE CONTAINING CHEY-HOMOLOGOUS RECEIVER DOMAIN AND PAS DOMAIN-RELATED"/>
    <property type="match status" value="1"/>
</dbReference>
<evidence type="ECO:0000256" key="12">
    <source>
        <dbReference type="ARBA" id="ARBA00074306"/>
    </source>
</evidence>
<organism evidence="18 19">
    <name type="scientific">Saccharibacillus brassicae</name>
    <dbReference type="NCBI Taxonomy" id="2583377"/>
    <lineage>
        <taxon>Bacteria</taxon>
        <taxon>Bacillati</taxon>
        <taxon>Bacillota</taxon>
        <taxon>Bacilli</taxon>
        <taxon>Bacillales</taxon>
        <taxon>Paenibacillaceae</taxon>
        <taxon>Saccharibacillus</taxon>
    </lineage>
</organism>
<evidence type="ECO:0000256" key="9">
    <source>
        <dbReference type="ARBA" id="ARBA00023012"/>
    </source>
</evidence>
<keyword evidence="5" id="KW-0808">Transferase</keyword>
<dbReference type="InterPro" id="IPR013767">
    <property type="entry name" value="PAS_fold"/>
</dbReference>
<evidence type="ECO:0000256" key="8">
    <source>
        <dbReference type="ARBA" id="ARBA00022840"/>
    </source>
</evidence>
<dbReference type="InterPro" id="IPR000014">
    <property type="entry name" value="PAS"/>
</dbReference>
<dbReference type="SMART" id="SM00388">
    <property type="entry name" value="HisKA"/>
    <property type="match status" value="1"/>
</dbReference>
<evidence type="ECO:0000256" key="1">
    <source>
        <dbReference type="ARBA" id="ARBA00000085"/>
    </source>
</evidence>
<dbReference type="PANTHER" id="PTHR43047">
    <property type="entry name" value="TWO-COMPONENT HISTIDINE PROTEIN KINASE"/>
    <property type="match status" value="1"/>
</dbReference>
<evidence type="ECO:0000256" key="7">
    <source>
        <dbReference type="ARBA" id="ARBA00022777"/>
    </source>
</evidence>
<dbReference type="Pfam" id="PF13426">
    <property type="entry name" value="PAS_9"/>
    <property type="match status" value="1"/>
</dbReference>
<dbReference type="GO" id="GO:0006355">
    <property type="term" value="P:regulation of DNA-templated transcription"/>
    <property type="evidence" value="ECO:0007669"/>
    <property type="project" value="InterPro"/>
</dbReference>
<dbReference type="InterPro" id="IPR036097">
    <property type="entry name" value="HisK_dim/P_sf"/>
</dbReference>
<dbReference type="SMART" id="SM00387">
    <property type="entry name" value="HATPase_c"/>
    <property type="match status" value="1"/>
</dbReference>
<dbReference type="Gene3D" id="3.30.450.20">
    <property type="entry name" value="PAS domain"/>
    <property type="match status" value="5"/>
</dbReference>
<dbReference type="AlphaFoldDB" id="A0A4Y6UPT9"/>
<keyword evidence="9" id="KW-0902">Two-component regulatory system</keyword>
<evidence type="ECO:0000256" key="13">
    <source>
        <dbReference type="PROSITE-ProRule" id="PRU00169"/>
    </source>
</evidence>
<dbReference type="CDD" id="cd00130">
    <property type="entry name" value="PAS"/>
    <property type="match status" value="5"/>
</dbReference>
<accession>A0A4Y6UPT9</accession>
<dbReference type="InterPro" id="IPR003661">
    <property type="entry name" value="HisK_dim/P_dom"/>
</dbReference>
<evidence type="ECO:0000313" key="18">
    <source>
        <dbReference type="EMBL" id="QDH19643.1"/>
    </source>
</evidence>
<evidence type="ECO:0000313" key="19">
    <source>
        <dbReference type="Proteomes" id="UP000316968"/>
    </source>
</evidence>
<dbReference type="Pfam" id="PF02518">
    <property type="entry name" value="HATPase_c"/>
    <property type="match status" value="1"/>
</dbReference>
<dbReference type="PROSITE" id="PS50109">
    <property type="entry name" value="HIS_KIN"/>
    <property type="match status" value="1"/>
</dbReference>
<proteinExistence type="inferred from homology"/>
<evidence type="ECO:0000256" key="10">
    <source>
        <dbReference type="ARBA" id="ARBA00064003"/>
    </source>
</evidence>
<evidence type="ECO:0000259" key="17">
    <source>
        <dbReference type="PROSITE" id="PS50113"/>
    </source>
</evidence>
<dbReference type="CDD" id="cd16922">
    <property type="entry name" value="HATPase_EvgS-ArcB-TorS-like"/>
    <property type="match status" value="1"/>
</dbReference>
<dbReference type="Gene3D" id="3.40.50.2300">
    <property type="match status" value="1"/>
</dbReference>
<name>A0A4Y6UPT9_SACBS</name>
<sequence length="1047" mass="117221">MTLTVPQVPNLSAYARIYNKMATGILLLTADGRCIGSNPAMHRIFGWNADELLGEGYHRLLRTDPDIALDMLDSLDSWLSRPRAFGPVEIRLARREGQSVWIDIQCELPEEGDDAPIVVYIDDVSDRQLHPMQPSDHTREIYRLITQNIPDMISFSKPDGTLLYVSPSVERTLGYTPEEMLGQNRTEYYHSGDATKMKMENTLFAENKTFERRVLHKDGSVRWVDTSFRLLHDSNGEVSRVLVIARDVTERKMNDIVLEKAQQLANIGSWYWDVPQNRLVFSREMREIFDYAIEPVESGTESFVGVIHPEDRAKVGRRIGAAVSKGQDGELTYRIVLPGGQEKTIYGIWQVSRDSMTGEPLQVIGIVQDVTQRVRIEEKLRSSESRYRSLFLNHNAGIISMDMKGRLKSANPAMEEMSGYTLEQLLRLSVGMLQPKEYAKLSGEHFMKARKGKSSMFETCFYHRDGRLRHISIAFVPIDSEQKQEGVYAIITDITERKQYIAQIEELSYQHSLLLNTVSEGIVGFGADGRVMFANPSAAAMLGYEGTEVAGLSYKEMMRQAQTQGSAYDTGGTALLAALESGVAQTHPEAVFWRKDGGSFLASYQVTPISDRGERRGAVLVFRDVTGEKEIIRAKESAEQADRAKSEFLSIVSHELRTPMNGIIGMTDLLRDSDIQGEQRQYVEIIHESSYALLKILNEILDISKIEAGRMEIAPEPVELRDVLSGVLQLFAPRAAEKELELKFDADESMHPLPEIVMADSERLRQVLINLVGNAIKFTDSGSVTVSVSPKAFRVPNEIWIEFAVADTGIGIARGKQHRLFQPFSQLHPILNRKYGGTGLGLSISHKLVELMGGTISVDSEEGEGATFRFLLRFLLPQEEEERFARQIEEIDAKGRRTPLPENVPLSAEAEALSNLRILVVEDHPVNRKVLLAMLARFGCGADLADSGEQAIRLALAGSYDLIFMDVQLPDINGIEAAGQIRTQLPPGRVPLIVGVSSLVRKEDIQRCLEGGMDEFIAKPVSAHEVERVLNDERLRPDRTRSDSTRS</sequence>
<dbReference type="GO" id="GO:0005524">
    <property type="term" value="F:ATP binding"/>
    <property type="evidence" value="ECO:0007669"/>
    <property type="project" value="UniProtKB-KW"/>
</dbReference>
<evidence type="ECO:0000256" key="6">
    <source>
        <dbReference type="ARBA" id="ARBA00022741"/>
    </source>
</evidence>
<comment type="similarity">
    <text evidence="2">In the N-terminal section; belongs to the phytochrome family.</text>
</comment>
<comment type="subunit">
    <text evidence="10">At low DSF concentrations, interacts with RpfF.</text>
</comment>
<dbReference type="InterPro" id="IPR036890">
    <property type="entry name" value="HATPase_C_sf"/>
</dbReference>
<dbReference type="SMART" id="SM00091">
    <property type="entry name" value="PAS"/>
    <property type="match status" value="5"/>
</dbReference>
<evidence type="ECO:0000259" key="16">
    <source>
        <dbReference type="PROSITE" id="PS50112"/>
    </source>
</evidence>
<dbReference type="GO" id="GO:0000155">
    <property type="term" value="F:phosphorelay sensor kinase activity"/>
    <property type="evidence" value="ECO:0007669"/>
    <property type="project" value="InterPro"/>
</dbReference>
<dbReference type="SUPFAM" id="SSF55874">
    <property type="entry name" value="ATPase domain of HSP90 chaperone/DNA topoisomerase II/histidine kinase"/>
    <property type="match status" value="1"/>
</dbReference>